<dbReference type="GO" id="GO:0005886">
    <property type="term" value="C:plasma membrane"/>
    <property type="evidence" value="ECO:0007669"/>
    <property type="project" value="UniProtKB-SubCell"/>
</dbReference>
<dbReference type="EMBL" id="AP028908">
    <property type="protein sequence ID" value="BES83897.1"/>
    <property type="molecule type" value="Genomic_DNA"/>
</dbReference>
<keyword evidence="2" id="KW-0813">Transport</keyword>
<dbReference type="Proteomes" id="UP001377830">
    <property type="component" value="Chromosome"/>
</dbReference>
<feature type="transmembrane region" description="Helical" evidence="8">
    <location>
        <begin position="279"/>
        <end position="299"/>
    </location>
</feature>
<comment type="subcellular location">
    <subcellularLocation>
        <location evidence="1">Cell inner membrane</location>
        <topology evidence="1">Multi-pass membrane protein</topology>
    </subcellularLocation>
</comment>
<evidence type="ECO:0000256" key="7">
    <source>
        <dbReference type="ARBA" id="ARBA00023136"/>
    </source>
</evidence>
<evidence type="ECO:0000256" key="1">
    <source>
        <dbReference type="ARBA" id="ARBA00004429"/>
    </source>
</evidence>
<evidence type="ECO:0000256" key="3">
    <source>
        <dbReference type="ARBA" id="ARBA00022475"/>
    </source>
</evidence>
<dbReference type="GO" id="GO:0006865">
    <property type="term" value="P:amino acid transport"/>
    <property type="evidence" value="ECO:0007669"/>
    <property type="project" value="UniProtKB-KW"/>
</dbReference>
<feature type="transmembrane region" description="Helical" evidence="8">
    <location>
        <begin position="331"/>
        <end position="351"/>
    </location>
</feature>
<accession>A0AAN0MJR3</accession>
<evidence type="ECO:0000256" key="6">
    <source>
        <dbReference type="ARBA" id="ARBA00022989"/>
    </source>
</evidence>
<evidence type="ECO:0000256" key="4">
    <source>
        <dbReference type="ARBA" id="ARBA00022692"/>
    </source>
</evidence>
<evidence type="ECO:0000313" key="11">
    <source>
        <dbReference type="Proteomes" id="UP001377830"/>
    </source>
</evidence>
<feature type="transmembrane region" description="Helical" evidence="8">
    <location>
        <begin position="20"/>
        <end position="40"/>
    </location>
</feature>
<keyword evidence="11" id="KW-1185">Reference proteome</keyword>
<dbReference type="FunFam" id="1.20.1740.10:FF:000001">
    <property type="entry name" value="Amino acid permease"/>
    <property type="match status" value="1"/>
</dbReference>
<dbReference type="PANTHER" id="PTHR43495">
    <property type="entry name" value="GABA PERMEASE"/>
    <property type="match status" value="1"/>
</dbReference>
<keyword evidence="7 8" id="KW-0472">Membrane</keyword>
<keyword evidence="5" id="KW-0029">Amino-acid transport</keyword>
<evidence type="ECO:0000256" key="5">
    <source>
        <dbReference type="ARBA" id="ARBA00022970"/>
    </source>
</evidence>
<evidence type="ECO:0000256" key="2">
    <source>
        <dbReference type="ARBA" id="ARBA00022448"/>
    </source>
</evidence>
<dbReference type="PIRSF" id="PIRSF006060">
    <property type="entry name" value="AA_transporter"/>
    <property type="match status" value="1"/>
</dbReference>
<dbReference type="InterPro" id="IPR004840">
    <property type="entry name" value="Amino_acid_permease_CS"/>
</dbReference>
<sequence>MEQPSSKLKRGLSTRHIRFIALGSAIGTGLFYGSASAIQMAGPSVLLAYLIGGIVAYIIMRALGEMSVHNPQSSSFSRYAQDYLGPLAGYITGWTYCFEMLIVAIADVTAFGIYMGVWFPAVPHWVWVLSVVLIIGAINLVNVKAFGELEFWLSFFKVATIIIMIVAGIGIIVWGIGNGGEPTGIHNLWSNGGFFSNGVMGMILSLQLVMFAYGGVEIIGITAGEAKDPHKSIPRAINSVPWRILVFYVGTLFVIMSIYPWNQVGTNGSPFVLTFQHMGITAAAGILNFVVITASLSAINSDVFGVGRMLHGMAEQGHAPKVFSRISKRGIPWVTVVVMMAALLVAVYLNYIMPGKVFLVIASLATFATVWVWIMILFSQIAFRRRLSPDEVKALAFPLRGGIATSVFGIIFLFFIIGLIGYFPDTRVSLYVGIIWIVLLLVGYVWKKKRQNAVAVQN</sequence>
<dbReference type="PROSITE" id="PS00218">
    <property type="entry name" value="AMINO_ACID_PERMEASE_1"/>
    <property type="match status" value="1"/>
</dbReference>
<feature type="transmembrane region" description="Helical" evidence="8">
    <location>
        <begin position="399"/>
        <end position="422"/>
    </location>
</feature>
<evidence type="ECO:0000313" key="10">
    <source>
        <dbReference type="EMBL" id="BES83897.1"/>
    </source>
</evidence>
<feature type="transmembrane region" description="Helical" evidence="8">
    <location>
        <begin position="357"/>
        <end position="378"/>
    </location>
</feature>
<dbReference type="PANTHER" id="PTHR43495:SF6">
    <property type="entry name" value="THREONINE_SERINE TRANSPORTER YBXG-RELATED"/>
    <property type="match status" value="1"/>
</dbReference>
<keyword evidence="3" id="KW-1003">Cell membrane</keyword>
<feature type="transmembrane region" description="Helical" evidence="8">
    <location>
        <begin position="197"/>
        <end position="219"/>
    </location>
</feature>
<dbReference type="Gene3D" id="1.20.1740.10">
    <property type="entry name" value="Amino acid/polyamine transporter I"/>
    <property type="match status" value="1"/>
</dbReference>
<proteinExistence type="predicted"/>
<dbReference type="NCBIfam" id="NF007876">
    <property type="entry name" value="PRK10580.1"/>
    <property type="match status" value="1"/>
</dbReference>
<protein>
    <submittedName>
        <fullName evidence="10">Proline-specific permease ProY</fullName>
    </submittedName>
</protein>
<feature type="transmembrane region" description="Helical" evidence="8">
    <location>
        <begin position="46"/>
        <end position="63"/>
    </location>
</feature>
<name>A0AAN0MJR3_9GAMM</name>
<dbReference type="InterPro" id="IPR004841">
    <property type="entry name" value="AA-permease/SLC12A_dom"/>
</dbReference>
<keyword evidence="4 8" id="KW-0812">Transmembrane</keyword>
<feature type="transmembrane region" description="Helical" evidence="8">
    <location>
        <begin position="155"/>
        <end position="177"/>
    </location>
</feature>
<feature type="domain" description="Amino acid permease/ SLC12A" evidence="9">
    <location>
        <begin position="16"/>
        <end position="451"/>
    </location>
</feature>
<feature type="transmembrane region" description="Helical" evidence="8">
    <location>
        <begin position="428"/>
        <end position="446"/>
    </location>
</feature>
<feature type="transmembrane region" description="Helical" evidence="8">
    <location>
        <begin position="83"/>
        <end position="105"/>
    </location>
</feature>
<dbReference type="KEGG" id="parl:PEC302110_09940"/>
<evidence type="ECO:0000259" key="9">
    <source>
        <dbReference type="Pfam" id="PF00324"/>
    </source>
</evidence>
<dbReference type="Pfam" id="PF00324">
    <property type="entry name" value="AA_permease"/>
    <property type="match status" value="1"/>
</dbReference>
<keyword evidence="6 8" id="KW-1133">Transmembrane helix</keyword>
<reference evidence="11" key="1">
    <citation type="journal article" date="2024" name="Int. J. Syst. Evol. Microbiol.">
        <title>Pectobacterium araliae sp. nov., a pathogen causing bacterial soft rot of Japanese angelica tree in Japan.</title>
        <authorList>
            <person name="Sawada H."/>
            <person name="Someya N."/>
            <person name="Morohoshi T."/>
            <person name="Ono M."/>
            <person name="Satou M."/>
        </authorList>
    </citation>
    <scope>NUCLEOTIDE SEQUENCE [LARGE SCALE GENOMIC DNA]</scope>
    <source>
        <strain evidence="11">MAFF 302110</strain>
    </source>
</reference>
<dbReference type="RefSeq" id="WP_261848329.1">
    <property type="nucleotide sequence ID" value="NZ_AP028908.1"/>
</dbReference>
<feature type="transmembrane region" description="Helical" evidence="8">
    <location>
        <begin position="125"/>
        <end position="143"/>
    </location>
</feature>
<organism evidence="10 11">
    <name type="scientific">Pectobacterium araliae</name>
    <dbReference type="NCBI Taxonomy" id="3073862"/>
    <lineage>
        <taxon>Bacteria</taxon>
        <taxon>Pseudomonadati</taxon>
        <taxon>Pseudomonadota</taxon>
        <taxon>Gammaproteobacteria</taxon>
        <taxon>Enterobacterales</taxon>
        <taxon>Pectobacteriaceae</taxon>
        <taxon>Pectobacterium</taxon>
    </lineage>
</organism>
<feature type="transmembrane region" description="Helical" evidence="8">
    <location>
        <begin position="240"/>
        <end position="259"/>
    </location>
</feature>
<evidence type="ECO:0000256" key="8">
    <source>
        <dbReference type="SAM" id="Phobius"/>
    </source>
</evidence>
<gene>
    <name evidence="10" type="primary">proY</name>
    <name evidence="10" type="ORF">PEC302110_09940</name>
</gene>
<dbReference type="GO" id="GO:0055085">
    <property type="term" value="P:transmembrane transport"/>
    <property type="evidence" value="ECO:0007669"/>
    <property type="project" value="InterPro"/>
</dbReference>
<dbReference type="AlphaFoldDB" id="A0AAN0MJR3"/>